<dbReference type="Gene3D" id="2.30.110.10">
    <property type="entry name" value="Electron Transport, Fmn-binding Protein, Chain A"/>
    <property type="match status" value="1"/>
</dbReference>
<dbReference type="SUPFAM" id="SSF50475">
    <property type="entry name" value="FMN-binding split barrel"/>
    <property type="match status" value="1"/>
</dbReference>
<dbReference type="EMBL" id="FRXO01000009">
    <property type="protein sequence ID" value="SHO66940.1"/>
    <property type="molecule type" value="Genomic_DNA"/>
</dbReference>
<dbReference type="GO" id="GO:0042602">
    <property type="term" value="F:riboflavin reductase (NADPH) activity"/>
    <property type="evidence" value="ECO:0007669"/>
    <property type="project" value="TreeGrafter"/>
</dbReference>
<keyword evidence="4" id="KW-1185">Reference proteome</keyword>
<protein>
    <submittedName>
        <fullName evidence="3">Flavin reductase</fullName>
    </submittedName>
</protein>
<dbReference type="STRING" id="1123029.SAMN02745172_03602"/>
<evidence type="ECO:0000313" key="3">
    <source>
        <dbReference type="EMBL" id="SHO66940.1"/>
    </source>
</evidence>
<dbReference type="SMART" id="SM00903">
    <property type="entry name" value="Flavin_Reduct"/>
    <property type="match status" value="1"/>
</dbReference>
<dbReference type="Proteomes" id="UP000186406">
    <property type="component" value="Unassembled WGS sequence"/>
</dbReference>
<feature type="domain" description="Flavin reductase like" evidence="2">
    <location>
        <begin position="39"/>
        <end position="187"/>
    </location>
</feature>
<dbReference type="InterPro" id="IPR050268">
    <property type="entry name" value="NADH-dep_flavin_reductase"/>
</dbReference>
<dbReference type="GO" id="GO:0010181">
    <property type="term" value="F:FMN binding"/>
    <property type="evidence" value="ECO:0007669"/>
    <property type="project" value="InterPro"/>
</dbReference>
<dbReference type="Pfam" id="PF01613">
    <property type="entry name" value="Flavin_Reduct"/>
    <property type="match status" value="1"/>
</dbReference>
<organism evidence="3 4">
    <name type="scientific">Pseudoxanthobacter soli DSM 19599</name>
    <dbReference type="NCBI Taxonomy" id="1123029"/>
    <lineage>
        <taxon>Bacteria</taxon>
        <taxon>Pseudomonadati</taxon>
        <taxon>Pseudomonadota</taxon>
        <taxon>Alphaproteobacteria</taxon>
        <taxon>Hyphomicrobiales</taxon>
        <taxon>Segnochrobactraceae</taxon>
        <taxon>Pseudoxanthobacter</taxon>
    </lineage>
</organism>
<keyword evidence="1" id="KW-0560">Oxidoreductase</keyword>
<name>A0A1M7ZPT4_9HYPH</name>
<reference evidence="3 4" key="1">
    <citation type="submission" date="2016-12" db="EMBL/GenBank/DDBJ databases">
        <authorList>
            <person name="Song W.-J."/>
            <person name="Kurnit D.M."/>
        </authorList>
    </citation>
    <scope>NUCLEOTIDE SEQUENCE [LARGE SCALE GENOMIC DNA]</scope>
    <source>
        <strain evidence="3 4">DSM 19599</strain>
    </source>
</reference>
<evidence type="ECO:0000256" key="1">
    <source>
        <dbReference type="ARBA" id="ARBA00023002"/>
    </source>
</evidence>
<evidence type="ECO:0000313" key="4">
    <source>
        <dbReference type="Proteomes" id="UP000186406"/>
    </source>
</evidence>
<dbReference type="RefSeq" id="WP_244530943.1">
    <property type="nucleotide sequence ID" value="NZ_FRXO01000009.1"/>
</dbReference>
<dbReference type="PANTHER" id="PTHR30466:SF1">
    <property type="entry name" value="FMN REDUCTASE (NADH) RUTF"/>
    <property type="match status" value="1"/>
</dbReference>
<dbReference type="AlphaFoldDB" id="A0A1M7ZPT4"/>
<proteinExistence type="predicted"/>
<dbReference type="PANTHER" id="PTHR30466">
    <property type="entry name" value="FLAVIN REDUCTASE"/>
    <property type="match status" value="1"/>
</dbReference>
<accession>A0A1M7ZPT4</accession>
<dbReference type="InterPro" id="IPR012349">
    <property type="entry name" value="Split_barrel_FMN-bd"/>
</dbReference>
<dbReference type="InterPro" id="IPR002563">
    <property type="entry name" value="Flavin_Rdtase-like_dom"/>
</dbReference>
<sequence>MNAEIAAARGHINQRLDWTSNERLGLLPTVRAEDHRLGMRQLAAGVSIITTRCGETPVGLTATAVCSVTVDPPRMVVLVNKKVAAADAILASGALCINVLSAEQAQLARVFAGMVEGVHGPARFDYGRWGTRVTGAPVLEGVLASFDCRVIKVFDESTHHALLCDVLDISEPPGGEPLIYVNGTFCRVSPLESCE</sequence>
<gene>
    <name evidence="3" type="ORF">SAMN02745172_03602</name>
</gene>
<evidence type="ECO:0000259" key="2">
    <source>
        <dbReference type="SMART" id="SM00903"/>
    </source>
</evidence>